<protein>
    <submittedName>
        <fullName evidence="6">Electron transporter RnfB</fullName>
    </submittedName>
</protein>
<evidence type="ECO:0000259" key="5">
    <source>
        <dbReference type="PROSITE" id="PS51656"/>
    </source>
</evidence>
<keyword evidence="2" id="KW-0479">Metal-binding</keyword>
<name>A0AB35U3D7_9FIRM</name>
<sequence>MLKAFLLMVILGAVIGLFLGIAGNKLAVKEDTRVADLLAMLPGYNCGGCGNPGCSGMAEALVSGKSHIEDCKPCKPDQRTKIKEYMKEHDLAA</sequence>
<proteinExistence type="predicted"/>
<dbReference type="PANTHER" id="PTHR43560">
    <property type="entry name" value="ION-TRANSLOCATING OXIDOREDUCTASE COMPLEX SUBUNIT B"/>
    <property type="match status" value="1"/>
</dbReference>
<organism evidence="6 7">
    <name type="scientific">Grylomicrobium aquisgranensis</name>
    <dbReference type="NCBI Taxonomy" id="2926318"/>
    <lineage>
        <taxon>Bacteria</taxon>
        <taxon>Bacillati</taxon>
        <taxon>Bacillota</taxon>
        <taxon>Erysipelotrichia</taxon>
        <taxon>Erysipelotrichales</taxon>
        <taxon>Erysipelotrichaceae</taxon>
        <taxon>Grylomicrobium</taxon>
    </lineage>
</organism>
<dbReference type="AlphaFoldDB" id="A0AB35U3D7"/>
<evidence type="ECO:0000313" key="6">
    <source>
        <dbReference type="EMBL" id="MDX8419439.1"/>
    </source>
</evidence>
<evidence type="ECO:0000256" key="2">
    <source>
        <dbReference type="ARBA" id="ARBA00022723"/>
    </source>
</evidence>
<keyword evidence="3" id="KW-0408">Iron</keyword>
<dbReference type="PROSITE" id="PS51656">
    <property type="entry name" value="4FE4S"/>
    <property type="match status" value="1"/>
</dbReference>
<dbReference type="Gene3D" id="1.10.15.40">
    <property type="entry name" value="Electron transport complex subunit B, putative Fe-S cluster"/>
    <property type="match status" value="1"/>
</dbReference>
<dbReference type="GO" id="GO:0046872">
    <property type="term" value="F:metal ion binding"/>
    <property type="evidence" value="ECO:0007669"/>
    <property type="project" value="UniProtKB-KW"/>
</dbReference>
<reference evidence="6 7" key="1">
    <citation type="submission" date="2022-03" db="EMBL/GenBank/DDBJ databases">
        <title>Novel taxa within the pig intestine.</title>
        <authorList>
            <person name="Wylensek D."/>
            <person name="Bishof K."/>
            <person name="Afrizal A."/>
            <person name="Clavel T."/>
        </authorList>
    </citation>
    <scope>NUCLEOTIDE SEQUENCE [LARGE SCALE GENOMIC DNA]</scope>
    <source>
        <strain evidence="6 7">CLA-KB-P133</strain>
    </source>
</reference>
<dbReference type="Pfam" id="PF04060">
    <property type="entry name" value="FeS"/>
    <property type="match status" value="1"/>
</dbReference>
<evidence type="ECO:0000256" key="1">
    <source>
        <dbReference type="ARBA" id="ARBA00022485"/>
    </source>
</evidence>
<dbReference type="RefSeq" id="WP_108774485.1">
    <property type="nucleotide sequence ID" value="NZ_JALBUR010000009.1"/>
</dbReference>
<comment type="caution">
    <text evidence="6">The sequence shown here is derived from an EMBL/GenBank/DDBJ whole genome shotgun (WGS) entry which is preliminary data.</text>
</comment>
<dbReference type="InterPro" id="IPR007202">
    <property type="entry name" value="4Fe-4S_dom"/>
</dbReference>
<dbReference type="EMBL" id="JALBUR010000009">
    <property type="protein sequence ID" value="MDX8419439.1"/>
    <property type="molecule type" value="Genomic_DNA"/>
</dbReference>
<keyword evidence="4" id="KW-0411">Iron-sulfur</keyword>
<evidence type="ECO:0000256" key="3">
    <source>
        <dbReference type="ARBA" id="ARBA00023004"/>
    </source>
</evidence>
<keyword evidence="1" id="KW-0004">4Fe-4S</keyword>
<evidence type="ECO:0000256" key="4">
    <source>
        <dbReference type="ARBA" id="ARBA00023014"/>
    </source>
</evidence>
<dbReference type="GO" id="GO:0051539">
    <property type="term" value="F:4 iron, 4 sulfur cluster binding"/>
    <property type="evidence" value="ECO:0007669"/>
    <property type="project" value="UniProtKB-KW"/>
</dbReference>
<keyword evidence="7" id="KW-1185">Reference proteome</keyword>
<gene>
    <name evidence="6" type="ORF">MOZ60_04945</name>
</gene>
<dbReference type="InterPro" id="IPR050395">
    <property type="entry name" value="4Fe4S_Ferredoxin_RnfB"/>
</dbReference>
<feature type="domain" description="4Fe-4S" evidence="5">
    <location>
        <begin position="29"/>
        <end position="88"/>
    </location>
</feature>
<dbReference type="PANTHER" id="PTHR43560:SF1">
    <property type="entry name" value="ION-TRANSLOCATING OXIDOREDUCTASE COMPLEX SUBUNIT B"/>
    <property type="match status" value="1"/>
</dbReference>
<evidence type="ECO:0000313" key="7">
    <source>
        <dbReference type="Proteomes" id="UP001286174"/>
    </source>
</evidence>
<dbReference type="Proteomes" id="UP001286174">
    <property type="component" value="Unassembled WGS sequence"/>
</dbReference>
<accession>A0AB35U3D7</accession>